<dbReference type="KEGG" id="mpd:MCP_2086"/>
<proteinExistence type="predicted"/>
<evidence type="ECO:0000313" key="1">
    <source>
        <dbReference type="EMBL" id="BAI62158.1"/>
    </source>
</evidence>
<accession>D1Z0D6</accession>
<dbReference type="eggNOG" id="arCOG12063">
    <property type="taxonomic scope" value="Archaea"/>
</dbReference>
<evidence type="ECO:0008006" key="3">
    <source>
        <dbReference type="Google" id="ProtNLM"/>
    </source>
</evidence>
<dbReference type="InParanoid" id="D1Z0D6"/>
<dbReference type="Proteomes" id="UP000001882">
    <property type="component" value="Chromosome"/>
</dbReference>
<sequence>MRDIHSLPILFTTHAAMALLERFKLDLDEAKHCIKTARIEKPIEKDGSIGILQSSSGIYKIRFVCTIKRNTPVIITAEECQ</sequence>
<keyword evidence="2" id="KW-1185">Reference proteome</keyword>
<evidence type="ECO:0000313" key="2">
    <source>
        <dbReference type="Proteomes" id="UP000001882"/>
    </source>
</evidence>
<protein>
    <recommendedName>
        <fullName evidence="3">DUF4258 domain-containing protein</fullName>
    </recommendedName>
</protein>
<dbReference type="AlphaFoldDB" id="D1Z0D6"/>
<reference evidence="2" key="3">
    <citation type="journal article" date="2011" name="PLoS ONE">
        <title>Genome sequence of a mesophilic hydrogenotrophic methanogen Methanocella paludicola, the first cultivated representative of the order Methanocellales.</title>
        <authorList>
            <person name="Sakai S."/>
            <person name="Takaki Y."/>
            <person name="Shimamura S."/>
            <person name="Sekine M."/>
            <person name="Tajima T."/>
            <person name="Kosugi H."/>
            <person name="Ichikawa N."/>
            <person name="Tasumi E."/>
            <person name="Hiraki A.T."/>
            <person name="Shimizu A."/>
            <person name="Kato Y."/>
            <person name="Nishiko R."/>
            <person name="Mori K."/>
            <person name="Fujita N."/>
            <person name="Imachi H."/>
            <person name="Takai K."/>
        </authorList>
    </citation>
    <scope>NUCLEOTIDE SEQUENCE [LARGE SCALE GENOMIC DNA]</scope>
    <source>
        <strain evidence="2">DSM 17711 / JCM 13418 / NBRC 101707 / SANAE</strain>
    </source>
</reference>
<reference evidence="1 2" key="2">
    <citation type="journal article" date="2008" name="Int. J. Syst. Evol. Microbiol.">
        <title>Methanocella paludicola gen. nov., sp. nov., a methane-producing archaeon, the first isolate of the lineage 'Rice Cluster I', and proposal of the new archaeal order Methanocellales ord. nov.</title>
        <authorList>
            <person name="Sakai S."/>
            <person name="Imachi H."/>
            <person name="Hanada S."/>
            <person name="Ohashi A."/>
            <person name="Harada H."/>
            <person name="Kamagata Y."/>
        </authorList>
    </citation>
    <scope>NUCLEOTIDE SEQUENCE [LARGE SCALE GENOMIC DNA]</scope>
    <source>
        <strain evidence="2">DSM 17711 / JCM 13418 / NBRC 101707 / SANAE</strain>
    </source>
</reference>
<dbReference type="EMBL" id="AP011532">
    <property type="protein sequence ID" value="BAI62158.1"/>
    <property type="molecule type" value="Genomic_DNA"/>
</dbReference>
<organism evidence="1 2">
    <name type="scientific">Methanocella paludicola (strain DSM 17711 / JCM 13418 / NBRC 101707 / SANAE)</name>
    <dbReference type="NCBI Taxonomy" id="304371"/>
    <lineage>
        <taxon>Archaea</taxon>
        <taxon>Methanobacteriati</taxon>
        <taxon>Methanobacteriota</taxon>
        <taxon>Stenosarchaea group</taxon>
        <taxon>Methanomicrobia</taxon>
        <taxon>Methanocellales</taxon>
        <taxon>Methanocellaceae</taxon>
        <taxon>Methanocella</taxon>
    </lineage>
</organism>
<name>D1Z0D6_METPS</name>
<gene>
    <name evidence="1" type="ordered locus">MCP_2086</name>
</gene>
<reference evidence="1 2" key="1">
    <citation type="journal article" date="2007" name="Appl. Environ. Microbiol.">
        <title>Isolation of key methanogens for global methane emission from rice paddy fields: a novel isolate affiliated with the clone cluster rice cluster I.</title>
        <authorList>
            <person name="Sakai S."/>
            <person name="Imachi H."/>
            <person name="Sekiguchi Y."/>
            <person name="Ohashi A."/>
            <person name="Harada H."/>
            <person name="Kamagata Y."/>
        </authorList>
    </citation>
    <scope>NUCLEOTIDE SEQUENCE [LARGE SCALE GENOMIC DNA]</scope>
    <source>
        <strain evidence="2">DSM 17711 / JCM 13418 / NBRC 101707 / SANAE</strain>
    </source>
</reference>
<dbReference type="STRING" id="304371.MCP_2086"/>